<evidence type="ECO:0000259" key="1">
    <source>
        <dbReference type="PROSITE" id="PS50181"/>
    </source>
</evidence>
<dbReference type="GO" id="GO:0004523">
    <property type="term" value="F:RNA-DNA hybrid ribonuclease activity"/>
    <property type="evidence" value="ECO:0007669"/>
    <property type="project" value="InterPro"/>
</dbReference>
<dbReference type="InterPro" id="IPR036047">
    <property type="entry name" value="F-box-like_dom_sf"/>
</dbReference>
<dbReference type="InterPro" id="IPR001810">
    <property type="entry name" value="F-box_dom"/>
</dbReference>
<dbReference type="InterPro" id="IPR006527">
    <property type="entry name" value="F-box-assoc_dom_typ1"/>
</dbReference>
<organism evidence="2 3">
    <name type="scientific">Escallonia rubra</name>
    <dbReference type="NCBI Taxonomy" id="112253"/>
    <lineage>
        <taxon>Eukaryota</taxon>
        <taxon>Viridiplantae</taxon>
        <taxon>Streptophyta</taxon>
        <taxon>Embryophyta</taxon>
        <taxon>Tracheophyta</taxon>
        <taxon>Spermatophyta</taxon>
        <taxon>Magnoliopsida</taxon>
        <taxon>eudicotyledons</taxon>
        <taxon>Gunneridae</taxon>
        <taxon>Pentapetalae</taxon>
        <taxon>asterids</taxon>
        <taxon>campanulids</taxon>
        <taxon>Escalloniales</taxon>
        <taxon>Escalloniaceae</taxon>
        <taxon>Escallonia</taxon>
    </lineage>
</organism>
<dbReference type="InterPro" id="IPR036397">
    <property type="entry name" value="RNaseH_sf"/>
</dbReference>
<dbReference type="Gene3D" id="3.30.420.10">
    <property type="entry name" value="Ribonuclease H-like superfamily/Ribonuclease H"/>
    <property type="match status" value="1"/>
</dbReference>
<dbReference type="SUPFAM" id="SSF53098">
    <property type="entry name" value="Ribonuclease H-like"/>
    <property type="match status" value="1"/>
</dbReference>
<protein>
    <recommendedName>
        <fullName evidence="1">F-box domain-containing protein</fullName>
    </recommendedName>
</protein>
<dbReference type="InterPro" id="IPR044730">
    <property type="entry name" value="RNase_H-like_dom_plant"/>
</dbReference>
<dbReference type="GO" id="GO:0003676">
    <property type="term" value="F:nucleic acid binding"/>
    <property type="evidence" value="ECO:0007669"/>
    <property type="project" value="InterPro"/>
</dbReference>
<dbReference type="CDD" id="cd06222">
    <property type="entry name" value="RNase_H_like"/>
    <property type="match status" value="1"/>
</dbReference>
<dbReference type="PANTHER" id="PTHR31672">
    <property type="entry name" value="BNACNNG10540D PROTEIN"/>
    <property type="match status" value="1"/>
</dbReference>
<proteinExistence type="predicted"/>
<reference evidence="2" key="1">
    <citation type="submission" date="2022-12" db="EMBL/GenBank/DDBJ databases">
        <title>Draft genome assemblies for two species of Escallonia (Escalloniales).</title>
        <authorList>
            <person name="Chanderbali A."/>
            <person name="Dervinis C."/>
            <person name="Anghel I."/>
            <person name="Soltis D."/>
            <person name="Soltis P."/>
            <person name="Zapata F."/>
        </authorList>
    </citation>
    <scope>NUCLEOTIDE SEQUENCE</scope>
    <source>
        <strain evidence="2">UCBG92.1500</strain>
        <tissue evidence="2">Leaf</tissue>
    </source>
</reference>
<dbReference type="Proteomes" id="UP001187471">
    <property type="component" value="Unassembled WGS sequence"/>
</dbReference>
<evidence type="ECO:0000313" key="3">
    <source>
        <dbReference type="Proteomes" id="UP001187471"/>
    </source>
</evidence>
<dbReference type="Pfam" id="PF13456">
    <property type="entry name" value="RVT_3"/>
    <property type="match status" value="1"/>
</dbReference>
<dbReference type="InterPro" id="IPR017451">
    <property type="entry name" value="F-box-assoc_interact_dom"/>
</dbReference>
<dbReference type="Pfam" id="PF07734">
    <property type="entry name" value="FBA_1"/>
    <property type="match status" value="1"/>
</dbReference>
<dbReference type="InterPro" id="IPR012337">
    <property type="entry name" value="RNaseH-like_sf"/>
</dbReference>
<comment type="caution">
    <text evidence="2">The sequence shown here is derived from an EMBL/GenBank/DDBJ whole genome shotgun (WGS) entry which is preliminary data.</text>
</comment>
<evidence type="ECO:0000313" key="2">
    <source>
        <dbReference type="EMBL" id="KAK2967514.1"/>
    </source>
</evidence>
<gene>
    <name evidence="2" type="ORF">RJ640_010155</name>
</gene>
<feature type="domain" description="F-box" evidence="1">
    <location>
        <begin position="1"/>
        <end position="45"/>
    </location>
</feature>
<dbReference type="InterPro" id="IPR050796">
    <property type="entry name" value="SCF_F-box_component"/>
</dbReference>
<dbReference type="PANTHER" id="PTHR31672:SF13">
    <property type="entry name" value="F-BOX PROTEIN CPR30-LIKE"/>
    <property type="match status" value="1"/>
</dbReference>
<dbReference type="EMBL" id="JAVXUO010003006">
    <property type="protein sequence ID" value="KAK2967514.1"/>
    <property type="molecule type" value="Genomic_DNA"/>
</dbReference>
<dbReference type="NCBIfam" id="TIGR01640">
    <property type="entry name" value="F_box_assoc_1"/>
    <property type="match status" value="1"/>
</dbReference>
<keyword evidence="3" id="KW-1185">Reference proteome</keyword>
<name>A0AA88U182_9ASTE</name>
<dbReference type="PROSITE" id="PS50181">
    <property type="entry name" value="FBOX"/>
    <property type="match status" value="1"/>
</dbReference>
<dbReference type="Pfam" id="PF00646">
    <property type="entry name" value="F-box"/>
    <property type="match status" value="1"/>
</dbReference>
<sequence>MRKGEIPLDLVADILSRLRVKDVLRFRLVDREFCDLIDSPEFVKMHLMRSIASRAEVSLVYQIFADLYSSDINSLDRRTRWFLDCHVPFRRYRFMRLVGSCNGGLLLVKLLYFDETQVVALFNPWTRRVRHLRSSHFDHFAWRRYCIMYGLGYDSASEDYKVVEIVQLRLGKSRATRANVYSLTRNSWREVQAYTDNFKAVRPWACEVGGALHNLGWMERGETVLHRERVIAAFRVGSEEFRFVPLPEYQPDYVGMAVAELGGCLCLTCHYKLDSNYRVDVWVMKEYGVVDSWTVLVSVKLPNIEDPISLPVPLAYSAKGDMVLFNCNGTRSFWYDLTRRPDFLDLRECSTLHWWLWPCVCVGSLVPLNGLGRDYDHNAVLSHQPNEEEAPSHWLPPPRRWIKVNCAGDWDSHGGTAGVVARDMHGNVLFLKVKKFRCASAVIAEATALQEAVFAAYTAGALRVMVELDSKDIMTALNSNLLCCDRGGIEPILVLAMSISSWMKEVSFSYVKRSANQAARWVSCQAKVNAISVGWAARAPPGLEALCLADTEPAESSMDIPFQKSQCLKIAFDSLESQLTQFLQTADPKPEWIIFDYASHWLPPLADKLGISRQ</sequence>
<dbReference type="InterPro" id="IPR002156">
    <property type="entry name" value="RNaseH_domain"/>
</dbReference>
<accession>A0AA88U182</accession>
<dbReference type="AlphaFoldDB" id="A0AA88U182"/>
<dbReference type="SUPFAM" id="SSF81383">
    <property type="entry name" value="F-box domain"/>
    <property type="match status" value="1"/>
</dbReference>